<dbReference type="RefSeq" id="XP_014155331.1">
    <property type="nucleotide sequence ID" value="XM_014299856.1"/>
</dbReference>
<feature type="signal peptide" evidence="1">
    <location>
        <begin position="1"/>
        <end position="17"/>
    </location>
</feature>
<protein>
    <submittedName>
        <fullName evidence="2">Uncharacterized protein</fullName>
    </submittedName>
</protein>
<keyword evidence="3" id="KW-1185">Reference proteome</keyword>
<reference evidence="2 3" key="1">
    <citation type="submission" date="2011-02" db="EMBL/GenBank/DDBJ databases">
        <title>The Genome Sequence of Sphaeroforma arctica JP610.</title>
        <authorList>
            <consortium name="The Broad Institute Genome Sequencing Platform"/>
            <person name="Russ C."/>
            <person name="Cuomo C."/>
            <person name="Young S.K."/>
            <person name="Zeng Q."/>
            <person name="Gargeya S."/>
            <person name="Alvarado L."/>
            <person name="Berlin A."/>
            <person name="Chapman S.B."/>
            <person name="Chen Z."/>
            <person name="Freedman E."/>
            <person name="Gellesch M."/>
            <person name="Goldberg J."/>
            <person name="Griggs A."/>
            <person name="Gujja S."/>
            <person name="Heilman E."/>
            <person name="Heiman D."/>
            <person name="Howarth C."/>
            <person name="Mehta T."/>
            <person name="Neiman D."/>
            <person name="Pearson M."/>
            <person name="Roberts A."/>
            <person name="Saif S."/>
            <person name="Shea T."/>
            <person name="Shenoy N."/>
            <person name="Sisk P."/>
            <person name="Stolte C."/>
            <person name="Sykes S."/>
            <person name="White J."/>
            <person name="Yandava C."/>
            <person name="Burger G."/>
            <person name="Gray M.W."/>
            <person name="Holland P.W.H."/>
            <person name="King N."/>
            <person name="Lang F.B.F."/>
            <person name="Roger A.J."/>
            <person name="Ruiz-Trillo I."/>
            <person name="Haas B."/>
            <person name="Nusbaum C."/>
            <person name="Birren B."/>
        </authorList>
    </citation>
    <scope>NUCLEOTIDE SEQUENCE [LARGE SCALE GENOMIC DNA]</scope>
    <source>
        <strain evidence="2 3">JP610</strain>
    </source>
</reference>
<feature type="chain" id="PRO_5005538498" evidence="1">
    <location>
        <begin position="18"/>
        <end position="149"/>
    </location>
</feature>
<proteinExistence type="predicted"/>
<dbReference type="AlphaFoldDB" id="A0A0L0FXQ3"/>
<dbReference type="Proteomes" id="UP000054560">
    <property type="component" value="Unassembled WGS sequence"/>
</dbReference>
<evidence type="ECO:0000313" key="3">
    <source>
        <dbReference type="Proteomes" id="UP000054560"/>
    </source>
</evidence>
<gene>
    <name evidence="2" type="ORF">SARC_06245</name>
</gene>
<organism evidence="2 3">
    <name type="scientific">Sphaeroforma arctica JP610</name>
    <dbReference type="NCBI Taxonomy" id="667725"/>
    <lineage>
        <taxon>Eukaryota</taxon>
        <taxon>Ichthyosporea</taxon>
        <taxon>Ichthyophonida</taxon>
        <taxon>Sphaeroforma</taxon>
    </lineage>
</organism>
<evidence type="ECO:0000256" key="1">
    <source>
        <dbReference type="SAM" id="SignalP"/>
    </source>
</evidence>
<sequence>MMFGKLALLALTATATAHHMVRGEFWTTSNVCASTPQITMESTEVYYNGQGFFFNTQCSSSGVPSVSACSTSSCSSCTPLDVLNNQCGHGFVIVPSAKVACIGGNYGSSGSSSSDLLASYFSSGAEVAQANTVLGAISLALVMAAMALF</sequence>
<keyword evidence="1" id="KW-0732">Signal</keyword>
<name>A0A0L0FXQ3_9EUKA</name>
<dbReference type="EMBL" id="KQ242034">
    <property type="protein sequence ID" value="KNC81429.1"/>
    <property type="molecule type" value="Genomic_DNA"/>
</dbReference>
<accession>A0A0L0FXQ3</accession>
<dbReference type="GeneID" id="25906749"/>
<evidence type="ECO:0000313" key="2">
    <source>
        <dbReference type="EMBL" id="KNC81429.1"/>
    </source>
</evidence>